<name>A0A2P5CK58_PARAD</name>
<organism evidence="1 2">
    <name type="scientific">Parasponia andersonii</name>
    <name type="common">Sponia andersonii</name>
    <dbReference type="NCBI Taxonomy" id="3476"/>
    <lineage>
        <taxon>Eukaryota</taxon>
        <taxon>Viridiplantae</taxon>
        <taxon>Streptophyta</taxon>
        <taxon>Embryophyta</taxon>
        <taxon>Tracheophyta</taxon>
        <taxon>Spermatophyta</taxon>
        <taxon>Magnoliopsida</taxon>
        <taxon>eudicotyledons</taxon>
        <taxon>Gunneridae</taxon>
        <taxon>Pentapetalae</taxon>
        <taxon>rosids</taxon>
        <taxon>fabids</taxon>
        <taxon>Rosales</taxon>
        <taxon>Cannabaceae</taxon>
        <taxon>Parasponia</taxon>
    </lineage>
</organism>
<evidence type="ECO:0000313" key="1">
    <source>
        <dbReference type="EMBL" id="PON61438.1"/>
    </source>
</evidence>
<keyword evidence="2" id="KW-1185">Reference proteome</keyword>
<sequence>MLVVTTCLIRLKQLILNRLMQHQALIYDQMSVPMWTLMAIWTL</sequence>
<dbReference type="Proteomes" id="UP000237105">
    <property type="component" value="Unassembled WGS sequence"/>
</dbReference>
<comment type="caution">
    <text evidence="1">The sequence shown here is derived from an EMBL/GenBank/DDBJ whole genome shotgun (WGS) entry which is preliminary data.</text>
</comment>
<evidence type="ECO:0000313" key="2">
    <source>
        <dbReference type="Proteomes" id="UP000237105"/>
    </source>
</evidence>
<dbReference type="AlphaFoldDB" id="A0A2P5CK58"/>
<accession>A0A2P5CK58</accession>
<proteinExistence type="predicted"/>
<protein>
    <submittedName>
        <fullName evidence="1">Uncharacterized protein</fullName>
    </submittedName>
</protein>
<reference evidence="2" key="1">
    <citation type="submission" date="2016-06" db="EMBL/GenBank/DDBJ databases">
        <title>Parallel loss of symbiosis genes in relatives of nitrogen-fixing non-legume Parasponia.</title>
        <authorList>
            <person name="Van Velzen R."/>
            <person name="Holmer R."/>
            <person name="Bu F."/>
            <person name="Rutten L."/>
            <person name="Van Zeijl A."/>
            <person name="Liu W."/>
            <person name="Santuari L."/>
            <person name="Cao Q."/>
            <person name="Sharma T."/>
            <person name="Shen D."/>
            <person name="Roswanjaya Y."/>
            <person name="Wardhani T."/>
            <person name="Kalhor M.S."/>
            <person name="Jansen J."/>
            <person name="Van den Hoogen J."/>
            <person name="Gungor B."/>
            <person name="Hartog M."/>
            <person name="Hontelez J."/>
            <person name="Verver J."/>
            <person name="Yang W.-C."/>
            <person name="Schijlen E."/>
            <person name="Repin R."/>
            <person name="Schilthuizen M."/>
            <person name="Schranz E."/>
            <person name="Heidstra R."/>
            <person name="Miyata K."/>
            <person name="Fedorova E."/>
            <person name="Kohlen W."/>
            <person name="Bisseling T."/>
            <person name="Smit S."/>
            <person name="Geurts R."/>
        </authorList>
    </citation>
    <scope>NUCLEOTIDE SEQUENCE [LARGE SCALE GENOMIC DNA]</scope>
    <source>
        <strain evidence="2">cv. WU1-14</strain>
    </source>
</reference>
<dbReference type="EMBL" id="JXTB01000121">
    <property type="protein sequence ID" value="PON61438.1"/>
    <property type="molecule type" value="Genomic_DNA"/>
</dbReference>
<gene>
    <name evidence="1" type="ORF">PanWU01x14_145580</name>
</gene>